<gene>
    <name evidence="7" type="ORF">PV08_11092</name>
</gene>
<protein>
    <submittedName>
        <fullName evidence="7">Uncharacterized protein</fullName>
    </submittedName>
</protein>
<feature type="compositionally biased region" description="Basic and acidic residues" evidence="5">
    <location>
        <begin position="601"/>
        <end position="616"/>
    </location>
</feature>
<evidence type="ECO:0000256" key="1">
    <source>
        <dbReference type="ARBA" id="ARBA00004477"/>
    </source>
</evidence>
<dbReference type="InterPro" id="IPR037185">
    <property type="entry name" value="EmrE-like"/>
</dbReference>
<dbReference type="VEuPathDB" id="FungiDB:PV08_11092"/>
<keyword evidence="2 6" id="KW-0812">Transmembrane</keyword>
<feature type="compositionally biased region" description="Pro residues" evidence="5">
    <location>
        <begin position="544"/>
        <end position="559"/>
    </location>
</feature>
<feature type="transmembrane region" description="Helical" evidence="6">
    <location>
        <begin position="300"/>
        <end position="321"/>
    </location>
</feature>
<feature type="compositionally biased region" description="Polar residues" evidence="5">
    <location>
        <begin position="680"/>
        <end position="689"/>
    </location>
</feature>
<dbReference type="GO" id="GO:0015095">
    <property type="term" value="F:magnesium ion transmembrane transporter activity"/>
    <property type="evidence" value="ECO:0007669"/>
    <property type="project" value="InterPro"/>
</dbReference>
<evidence type="ECO:0000313" key="7">
    <source>
        <dbReference type="EMBL" id="KIW10132.1"/>
    </source>
</evidence>
<dbReference type="AlphaFoldDB" id="A0A0D1ZAU3"/>
<dbReference type="GO" id="GO:0016020">
    <property type="term" value="C:membrane"/>
    <property type="evidence" value="ECO:0007669"/>
    <property type="project" value="UniProtKB-SubCell"/>
</dbReference>
<evidence type="ECO:0000256" key="5">
    <source>
        <dbReference type="SAM" id="MobiDB-lite"/>
    </source>
</evidence>
<dbReference type="RefSeq" id="XP_016230348.1">
    <property type="nucleotide sequence ID" value="XM_016385404.1"/>
</dbReference>
<feature type="transmembrane region" description="Helical" evidence="6">
    <location>
        <begin position="136"/>
        <end position="156"/>
    </location>
</feature>
<organism evidence="7 8">
    <name type="scientific">Exophiala spinifera</name>
    <dbReference type="NCBI Taxonomy" id="91928"/>
    <lineage>
        <taxon>Eukaryota</taxon>
        <taxon>Fungi</taxon>
        <taxon>Dikarya</taxon>
        <taxon>Ascomycota</taxon>
        <taxon>Pezizomycotina</taxon>
        <taxon>Eurotiomycetes</taxon>
        <taxon>Chaetothyriomycetidae</taxon>
        <taxon>Chaetothyriales</taxon>
        <taxon>Herpotrichiellaceae</taxon>
        <taxon>Exophiala</taxon>
    </lineage>
</organism>
<feature type="compositionally biased region" description="Low complexity" evidence="5">
    <location>
        <begin position="660"/>
        <end position="672"/>
    </location>
</feature>
<keyword evidence="8" id="KW-1185">Reference proteome</keyword>
<evidence type="ECO:0000256" key="4">
    <source>
        <dbReference type="ARBA" id="ARBA00023136"/>
    </source>
</evidence>
<dbReference type="EMBL" id="KN847500">
    <property type="protein sequence ID" value="KIW10132.1"/>
    <property type="molecule type" value="Genomic_DNA"/>
</dbReference>
<evidence type="ECO:0000256" key="2">
    <source>
        <dbReference type="ARBA" id="ARBA00022692"/>
    </source>
</evidence>
<feature type="compositionally biased region" description="Polar residues" evidence="5">
    <location>
        <begin position="719"/>
        <end position="729"/>
    </location>
</feature>
<evidence type="ECO:0000313" key="8">
    <source>
        <dbReference type="Proteomes" id="UP000053328"/>
    </source>
</evidence>
<feature type="compositionally biased region" description="Basic and acidic residues" evidence="5">
    <location>
        <begin position="779"/>
        <end position="837"/>
    </location>
</feature>
<feature type="transmembrane region" description="Helical" evidence="6">
    <location>
        <begin position="38"/>
        <end position="57"/>
    </location>
</feature>
<dbReference type="PANTHER" id="PTHR12570">
    <property type="match status" value="1"/>
</dbReference>
<evidence type="ECO:0000256" key="3">
    <source>
        <dbReference type="ARBA" id="ARBA00022989"/>
    </source>
</evidence>
<feature type="transmembrane region" description="Helical" evidence="6">
    <location>
        <begin position="273"/>
        <end position="294"/>
    </location>
</feature>
<comment type="subcellular location">
    <subcellularLocation>
        <location evidence="1">Endoplasmic reticulum membrane</location>
        <topology evidence="1">Multi-pass membrane protein</topology>
    </subcellularLocation>
</comment>
<feature type="transmembrane region" description="Helical" evidence="6">
    <location>
        <begin position="168"/>
        <end position="194"/>
    </location>
</feature>
<dbReference type="InterPro" id="IPR008521">
    <property type="entry name" value="Mg_trans_NIPA"/>
</dbReference>
<sequence length="854" mass="94062">METIPPQVWEVAHTLVARNETNSTSAATTESRPGSYKAIGLSLAIGSGLFIGTSFVLKKVGLLKSTQKYNEEAGEGYGYLKNWYWWTGMTLMIIGEFANFGAYCFVDAILVAPMGALSVVVTTILSAIFLKERLSFIGKVGCFNCIIGSIVIALNAPEQSAVADIQEMQHFVIAPGFLCYAGVIIASCVFVALWVAPRYGKKSMMVYLSICSSIGGLSVVATQGLGSAIVAQANGEAQFNKWFLYVLLVFVIATLLTEIIYLNKALDIFQAALVTPTYYVFFTSATIITSAILFRGFKGTVVTIMTVVLGFFQICAGVILLQMSKSAKDVPDAAVFKGDLDQVREIAEVEQPETEPKADAIRGTAALIRRMSTTRRKWEQEEAKRLHDEKMQDQLEPVRENEIVEWDGLRRRKTVIGEPGSSPAPRRKTAHPPLGMSHFPEPDDEANQNHGPSFFENLRSRAQTLIHTPTPPNHPSTVTAAGLNSPLYPVALTDIKFQPSQIDSPIHPYGPGSLEDAQERIYGLAPGERKVQDTKAGIIQPSPRSKPLPAKPTPSPSLRPPQEARRQFSFTNFLRPGSRTPTTDSANSRPAMQSRTSSASHEQKRAMKSATEEERLGLVKGDSHVALLQPEMSHSPERQPITRPHSHTSSVSSVDDHYRYQYPSPSRSSQTYSDDDDGWQMTNSTSPPRINQPVPNLQNPVPVLQSPSTRKRPSPPRTQYQQPAPTNMPVTGAAAAALPGTMVGGGRVQGRVATAASDRFQNSSTNQQRNTQSPPPGYQERDFAPRRARASEDLRRDQTLTEANARGRELGISGDDHDSARSRFEEQSRREREERRLRATGRRQSWKPTTPEMR</sequence>
<dbReference type="Pfam" id="PF05653">
    <property type="entry name" value="Mg_trans_NIPA"/>
    <property type="match status" value="1"/>
</dbReference>
<dbReference type="Gene3D" id="1.10.3730.20">
    <property type="match status" value="1"/>
</dbReference>
<dbReference type="STRING" id="91928.A0A0D1ZAU3"/>
<feature type="region of interest" description="Disordered" evidence="5">
    <location>
        <begin position="756"/>
        <end position="854"/>
    </location>
</feature>
<feature type="region of interest" description="Disordered" evidence="5">
    <location>
        <begin position="415"/>
        <end position="446"/>
    </location>
</feature>
<keyword evidence="4 6" id="KW-0472">Membrane</keyword>
<feature type="transmembrane region" description="Helical" evidence="6">
    <location>
        <begin position="108"/>
        <end position="129"/>
    </location>
</feature>
<proteinExistence type="predicted"/>
<feature type="transmembrane region" description="Helical" evidence="6">
    <location>
        <begin position="242"/>
        <end position="261"/>
    </location>
</feature>
<dbReference type="Proteomes" id="UP000053328">
    <property type="component" value="Unassembled WGS sequence"/>
</dbReference>
<dbReference type="HOGENOM" id="CLU_012349_5_0_1"/>
<feature type="region of interest" description="Disordered" evidence="5">
    <location>
        <begin position="526"/>
        <end position="616"/>
    </location>
</feature>
<reference evidence="7 8" key="1">
    <citation type="submission" date="2015-01" db="EMBL/GenBank/DDBJ databases">
        <title>The Genome Sequence of Exophiala spinifera CBS89968.</title>
        <authorList>
            <consortium name="The Broad Institute Genomics Platform"/>
            <person name="Cuomo C."/>
            <person name="de Hoog S."/>
            <person name="Gorbushina A."/>
            <person name="Stielow B."/>
            <person name="Teixiera M."/>
            <person name="Abouelleil A."/>
            <person name="Chapman S.B."/>
            <person name="Priest M."/>
            <person name="Young S.K."/>
            <person name="Wortman J."/>
            <person name="Nusbaum C."/>
            <person name="Birren B."/>
        </authorList>
    </citation>
    <scope>NUCLEOTIDE SEQUENCE [LARGE SCALE GENOMIC DNA]</scope>
    <source>
        <strain evidence="7 8">CBS 89968</strain>
    </source>
</reference>
<evidence type="ECO:0000256" key="6">
    <source>
        <dbReference type="SAM" id="Phobius"/>
    </source>
</evidence>
<name>A0A0D1ZAU3_9EURO</name>
<dbReference type="SUPFAM" id="SSF103481">
    <property type="entry name" value="Multidrug resistance efflux transporter EmrE"/>
    <property type="match status" value="1"/>
</dbReference>
<dbReference type="GeneID" id="27338175"/>
<feature type="compositionally biased region" description="Polar residues" evidence="5">
    <location>
        <begin position="579"/>
        <end position="600"/>
    </location>
</feature>
<dbReference type="OrthoDB" id="6428174at2759"/>
<feature type="region of interest" description="Disordered" evidence="5">
    <location>
        <begin position="633"/>
        <end position="731"/>
    </location>
</feature>
<feature type="transmembrane region" description="Helical" evidence="6">
    <location>
        <begin position="83"/>
        <end position="102"/>
    </location>
</feature>
<dbReference type="PANTHER" id="PTHR12570:SF92">
    <property type="entry name" value="SPICHTHYIN, ISOFORM B"/>
    <property type="match status" value="1"/>
</dbReference>
<feature type="compositionally biased region" description="Low complexity" evidence="5">
    <location>
        <begin position="761"/>
        <end position="772"/>
    </location>
</feature>
<keyword evidence="3 6" id="KW-1133">Transmembrane helix</keyword>
<accession>A0A0D1ZAU3</accession>
<feature type="compositionally biased region" description="Low complexity" evidence="5">
    <location>
        <begin position="691"/>
        <end position="708"/>
    </location>
</feature>